<gene>
    <name evidence="1" type="ORF">pHSJD-312_00076</name>
</gene>
<proteinExistence type="predicted"/>
<reference evidence="1" key="1">
    <citation type="journal article" date="2018" name="Sci. Rep.">
        <title>Novel Clade C-I Clostridium difficile strains escape diagnostic tests, differ in pathogenicity potential and carry toxins on extrachromosomal elements.</title>
        <authorList>
            <person name="Ramirez-Vargas G."/>
            <person name="Lopez-Urena D."/>
            <person name="Badilla A."/>
            <person name="Orozco-Aguilar J."/>
            <person name="Murillo T."/>
            <person name="Rojas P."/>
            <person name="Riedel T."/>
            <person name="Overmann J."/>
            <person name="Gonzalez G."/>
            <person name="Chaves-Olarte E."/>
            <person name="Quesada-Gomez C."/>
            <person name="Rodriguez C."/>
        </authorList>
    </citation>
    <scope>NUCLEOTIDE SEQUENCE</scope>
    <source>
        <strain evidence="1">HSJD-312</strain>
        <plasmid evidence="1">pHSJD-312</plasmid>
    </source>
</reference>
<dbReference type="EMBL" id="MG973074">
    <property type="protein sequence ID" value="AYD68697.1"/>
    <property type="molecule type" value="Genomic_DNA"/>
</dbReference>
<organism evidence="1">
    <name type="scientific">Clostridioides difficile</name>
    <name type="common">Peptoclostridium difficile</name>
    <dbReference type="NCBI Taxonomy" id="1496"/>
    <lineage>
        <taxon>Bacteria</taxon>
        <taxon>Bacillati</taxon>
        <taxon>Bacillota</taxon>
        <taxon>Clostridia</taxon>
        <taxon>Peptostreptococcales</taxon>
        <taxon>Peptostreptococcaceae</taxon>
        <taxon>Clostridioides</taxon>
    </lineage>
</organism>
<name>A0A386JBZ2_CLODI</name>
<protein>
    <submittedName>
        <fullName evidence="1">Uncharacterized protein</fullName>
    </submittedName>
</protein>
<geneLocation type="plasmid" evidence="1">
    <name>pHSJD-312</name>
</geneLocation>
<keyword evidence="1" id="KW-0614">Plasmid</keyword>
<sequence length="89" mass="11146">MYFFNTNKNKLLVSKIKRRDKIMEYFDELLKMSDWKRYLPPYVYLEDYRDAFKEYFISNYPGDVSEKVFVAEILECEIRHKEPFEFNRY</sequence>
<dbReference type="AlphaFoldDB" id="A0A386JBZ2"/>
<accession>A0A386JBZ2</accession>
<evidence type="ECO:0000313" key="1">
    <source>
        <dbReference type="EMBL" id="AYD68697.1"/>
    </source>
</evidence>